<dbReference type="EMBL" id="CP159485">
    <property type="protein sequence ID" value="XCI28834.1"/>
    <property type="molecule type" value="Genomic_DNA"/>
</dbReference>
<dbReference type="RefSeq" id="WP_353893386.1">
    <property type="nucleotide sequence ID" value="NZ_CP159485.1"/>
</dbReference>
<reference evidence="1" key="1">
    <citation type="journal article" date="2018" name="Antonie Van Leeuwenhoek">
        <title>Proteinivorax hydrogeniformans sp. nov., an anaerobic, haloalkaliphilic bacterium fermenting proteinaceous compounds with high hydrogen production.</title>
        <authorList>
            <person name="Boltyanskaya Y."/>
            <person name="Detkova E."/>
            <person name="Pimenov N."/>
            <person name="Kevbrin V."/>
        </authorList>
    </citation>
    <scope>NUCLEOTIDE SEQUENCE</scope>
    <source>
        <strain evidence="1">Z-710</strain>
    </source>
</reference>
<evidence type="ECO:0000313" key="1">
    <source>
        <dbReference type="EMBL" id="XCI28834.1"/>
    </source>
</evidence>
<sequence>MELYRINDKTVSKQKIVEYVGAILDLRAKGLSQTEVSNKLSLDRIFISRLEKLGELRKGKNVAVIGFPIKNVQQVQKLSNKFGVNFTLLLSEKQRWSFVDNKEGVDLFNQILKLVSELKSFDVVIVIASDKRIRQISALLDQKIIPYPIGSSPIKEDIVVDIKRLEGLLATLC</sequence>
<name>A0AAU8HTM1_9FIRM</name>
<accession>A0AAU8HTM1</accession>
<dbReference type="AlphaFoldDB" id="A0AAU8HTM1"/>
<protein>
    <submittedName>
        <fullName evidence="1">Transcriptional regulator</fullName>
    </submittedName>
</protein>
<reference evidence="1" key="2">
    <citation type="submission" date="2024-06" db="EMBL/GenBank/DDBJ databases">
        <authorList>
            <person name="Petrova K.O."/>
            <person name="Toshchakov S.V."/>
            <person name="Boltjanskaja Y.V."/>
            <person name="Kevbrin V.V."/>
        </authorList>
    </citation>
    <scope>NUCLEOTIDE SEQUENCE</scope>
    <source>
        <strain evidence="1">Z-710</strain>
    </source>
</reference>
<gene>
    <name evidence="1" type="ORF">PRVXH_000112</name>
</gene>
<organism evidence="1">
    <name type="scientific">Proteinivorax hydrogeniformans</name>
    <dbReference type="NCBI Taxonomy" id="1826727"/>
    <lineage>
        <taxon>Bacteria</taxon>
        <taxon>Bacillati</taxon>
        <taxon>Bacillota</taxon>
        <taxon>Clostridia</taxon>
        <taxon>Eubacteriales</taxon>
        <taxon>Proteinivoracaceae</taxon>
        <taxon>Proteinivorax</taxon>
    </lineage>
</organism>
<proteinExistence type="predicted"/>